<dbReference type="Pfam" id="PF00106">
    <property type="entry name" value="adh_short"/>
    <property type="match status" value="1"/>
</dbReference>
<reference evidence="3" key="1">
    <citation type="submission" date="2020-05" db="UniProtKB">
        <authorList>
            <consortium name="EnsemblMetazoa"/>
        </authorList>
    </citation>
    <scope>IDENTIFICATION</scope>
    <source>
        <strain evidence="3">TTRI</strain>
    </source>
</reference>
<dbReference type="EnsemblMetazoa" id="GAUT032009-RA">
    <property type="protein sequence ID" value="GAUT032009-PA"/>
    <property type="gene ID" value="GAUT032009"/>
</dbReference>
<accession>A0A1A9VBK6</accession>
<evidence type="ECO:0000256" key="2">
    <source>
        <dbReference type="ARBA" id="ARBA00023002"/>
    </source>
</evidence>
<evidence type="ECO:0000256" key="1">
    <source>
        <dbReference type="ARBA" id="ARBA00006484"/>
    </source>
</evidence>
<dbReference type="InterPro" id="IPR002347">
    <property type="entry name" value="SDR_fam"/>
</dbReference>
<keyword evidence="4" id="KW-1185">Reference proteome</keyword>
<organism evidence="3 4">
    <name type="scientific">Glossina austeni</name>
    <name type="common">Savannah tsetse fly</name>
    <dbReference type="NCBI Taxonomy" id="7395"/>
    <lineage>
        <taxon>Eukaryota</taxon>
        <taxon>Metazoa</taxon>
        <taxon>Ecdysozoa</taxon>
        <taxon>Arthropoda</taxon>
        <taxon>Hexapoda</taxon>
        <taxon>Insecta</taxon>
        <taxon>Pterygota</taxon>
        <taxon>Neoptera</taxon>
        <taxon>Endopterygota</taxon>
        <taxon>Diptera</taxon>
        <taxon>Brachycera</taxon>
        <taxon>Muscomorpha</taxon>
        <taxon>Hippoboscoidea</taxon>
        <taxon>Glossinidae</taxon>
        <taxon>Glossina</taxon>
    </lineage>
</organism>
<dbReference type="InterPro" id="IPR051019">
    <property type="entry name" value="VLCFA-Steroid_DH"/>
</dbReference>
<dbReference type="PANTHER" id="PTHR43899">
    <property type="entry name" value="RH59310P"/>
    <property type="match status" value="1"/>
</dbReference>
<proteinExistence type="inferred from homology"/>
<dbReference type="PRINTS" id="PR00081">
    <property type="entry name" value="GDHRDH"/>
</dbReference>
<dbReference type="STRING" id="7395.A0A1A9VBK6"/>
<dbReference type="VEuPathDB" id="VectorBase:GAUT032009"/>
<dbReference type="PANTHER" id="PTHR43899:SF13">
    <property type="entry name" value="RH59310P"/>
    <property type="match status" value="1"/>
</dbReference>
<comment type="similarity">
    <text evidence="1">Belongs to the short-chain dehydrogenases/reductases (SDR) family.</text>
</comment>
<sequence length="166" mass="18653">MRDIVAANVHSVTHMSALILPQMIERKKGVIINVSSTAAVMPQPLLSIYSATKAFVDKFSADLQTEYRSSGIIVQNVQPAFVVTNMSKVRQASLFVPSPDTFVTSALNTLGFCERTAGYLPHTLIHVGYRTLSWLFCEQFVGQLVMKYLFKRNQMALRRLARKQQN</sequence>
<keyword evidence="2" id="KW-0560">Oxidoreductase</keyword>
<dbReference type="SUPFAM" id="SSF51735">
    <property type="entry name" value="NAD(P)-binding Rossmann-fold domains"/>
    <property type="match status" value="1"/>
</dbReference>
<dbReference type="AlphaFoldDB" id="A0A1A9VBK6"/>
<dbReference type="Proteomes" id="UP000078200">
    <property type="component" value="Unassembled WGS sequence"/>
</dbReference>
<name>A0A1A9VBK6_GLOAU</name>
<dbReference type="InterPro" id="IPR036291">
    <property type="entry name" value="NAD(P)-bd_dom_sf"/>
</dbReference>
<dbReference type="GO" id="GO:0016491">
    <property type="term" value="F:oxidoreductase activity"/>
    <property type="evidence" value="ECO:0007669"/>
    <property type="project" value="UniProtKB-KW"/>
</dbReference>
<protein>
    <submittedName>
        <fullName evidence="3">Uncharacterized protein</fullName>
    </submittedName>
</protein>
<evidence type="ECO:0000313" key="3">
    <source>
        <dbReference type="EnsemblMetazoa" id="GAUT032009-PA"/>
    </source>
</evidence>
<dbReference type="Gene3D" id="3.40.50.720">
    <property type="entry name" value="NAD(P)-binding Rossmann-like Domain"/>
    <property type="match status" value="1"/>
</dbReference>
<dbReference type="GO" id="GO:0005783">
    <property type="term" value="C:endoplasmic reticulum"/>
    <property type="evidence" value="ECO:0007669"/>
    <property type="project" value="TreeGrafter"/>
</dbReference>
<evidence type="ECO:0000313" key="4">
    <source>
        <dbReference type="Proteomes" id="UP000078200"/>
    </source>
</evidence>